<evidence type="ECO:0008006" key="3">
    <source>
        <dbReference type="Google" id="ProtNLM"/>
    </source>
</evidence>
<organism evidence="1 2">
    <name type="scientific">Pseudomonas caspiana</name>
    <dbReference type="NCBI Taxonomy" id="1451454"/>
    <lineage>
        <taxon>Bacteria</taxon>
        <taxon>Pseudomonadati</taxon>
        <taxon>Pseudomonadota</taxon>
        <taxon>Gammaproteobacteria</taxon>
        <taxon>Pseudomonadales</taxon>
        <taxon>Pseudomonadaceae</taxon>
        <taxon>Pseudomonas</taxon>
    </lineage>
</organism>
<accession>A0A1Y3PER4</accession>
<evidence type="ECO:0000313" key="2">
    <source>
        <dbReference type="Proteomes" id="UP000195440"/>
    </source>
</evidence>
<dbReference type="AlphaFoldDB" id="A0A1Y3PER4"/>
<reference evidence="1 2" key="1">
    <citation type="journal article" date="2017" name="Syst. Appl. Microbiol.">
        <title>Pseudomonas caspiana sp. nov., a citrus pathogen in the Pseudomonas syringae phylogenetic group.</title>
        <authorList>
            <person name="Busquets A."/>
            <person name="Gomila M."/>
            <person name="Beiki F."/>
            <person name="Mulet M."/>
            <person name="Rahimian H."/>
            <person name="Garcia-Valdes E."/>
            <person name="Lalucat J."/>
        </authorList>
    </citation>
    <scope>NUCLEOTIDE SEQUENCE [LARGE SCALE GENOMIC DNA]</scope>
    <source>
        <strain evidence="1 2">FBF102</strain>
    </source>
</reference>
<comment type="caution">
    <text evidence="1">The sequence shown here is derived from an EMBL/GenBank/DDBJ whole genome shotgun (WGS) entry which is preliminary data.</text>
</comment>
<proteinExistence type="predicted"/>
<name>A0A1Y3PER4_9PSED</name>
<dbReference type="Proteomes" id="UP000195440">
    <property type="component" value="Unassembled WGS sequence"/>
</dbReference>
<gene>
    <name evidence="1" type="ORF">AUC60_03650</name>
</gene>
<dbReference type="RefSeq" id="WP_087264734.1">
    <property type="nucleotide sequence ID" value="NZ_JBJGBV010000007.1"/>
</dbReference>
<sequence>MDFPKSVPNVGLVDGRFVDESNVTGQVGSLITADWGNAMTSEIINVIEAAELVPEEGNDAQLLDALNRIVTRTIPDAMPTATEMDSGAVKLASVEEAQTGTNKQKAVTPFGVHQAIDKKALTAATVRKASASKTLLASDLGLVIIDAAVATVSLTLPASTPALGVRDVILRRADNTDNRLSVVASGDDKIKLHTHLNAAGYPFLVLMGAGDWWHLRSDGAGSWWPVGRSDSTPLGRIVFDSTMALPPGGYATVSGAVLVRSDWPWLWDHAQQSGMMATESTRVGMEGGWTDGDGVNTFRIPEARGEFIRVLDEARAADVSRVAGSFQAASEVLTGSGEGRSADVRNYDKRTAVSSGRLTGSETSSAHHWDAIRPRNIAYPGRIKLI</sequence>
<keyword evidence="2" id="KW-1185">Reference proteome</keyword>
<dbReference type="EMBL" id="LOHF01000002">
    <property type="protein sequence ID" value="OUM75304.1"/>
    <property type="molecule type" value="Genomic_DNA"/>
</dbReference>
<dbReference type="SUPFAM" id="SSF88874">
    <property type="entry name" value="Receptor-binding domain of short tail fibre protein gp12"/>
    <property type="match status" value="1"/>
</dbReference>
<protein>
    <recommendedName>
        <fullName evidence="3">Phage tail protein</fullName>
    </recommendedName>
</protein>
<evidence type="ECO:0000313" key="1">
    <source>
        <dbReference type="EMBL" id="OUM75304.1"/>
    </source>
</evidence>